<sequence>MGKKILILATNYGTWGEELQAPWDILKEAGHQLTLCTSMG</sequence>
<protein>
    <submittedName>
        <fullName evidence="1">Type 1 glutamine amidotransferase domain-containing protein</fullName>
    </submittedName>
</protein>
<feature type="non-terminal residue" evidence="1">
    <location>
        <position position="40"/>
    </location>
</feature>
<comment type="caution">
    <text evidence="1">The sequence shown here is derived from an EMBL/GenBank/DDBJ whole genome shotgun (WGS) entry which is preliminary data.</text>
</comment>
<gene>
    <name evidence="1" type="ORF">ENG47_01230</name>
</gene>
<keyword evidence="1" id="KW-0315">Glutamine amidotransferase</keyword>
<evidence type="ECO:0000313" key="1">
    <source>
        <dbReference type="EMBL" id="HDN84364.1"/>
    </source>
</evidence>
<dbReference type="Proteomes" id="UP000885660">
    <property type="component" value="Unassembled WGS sequence"/>
</dbReference>
<accession>A0A7V0MYH5</accession>
<name>A0A7V0MYH5_UNCAE</name>
<dbReference type="Gene3D" id="3.40.50.880">
    <property type="match status" value="1"/>
</dbReference>
<organism evidence="1">
    <name type="scientific">Aerophobetes bacterium</name>
    <dbReference type="NCBI Taxonomy" id="2030807"/>
    <lineage>
        <taxon>Bacteria</taxon>
        <taxon>Candidatus Aerophobota</taxon>
    </lineage>
</organism>
<dbReference type="AlphaFoldDB" id="A0A7V0MYH5"/>
<dbReference type="EMBL" id="DRBC01000073">
    <property type="protein sequence ID" value="HDN84364.1"/>
    <property type="molecule type" value="Genomic_DNA"/>
</dbReference>
<dbReference type="SUPFAM" id="SSF52317">
    <property type="entry name" value="Class I glutamine amidotransferase-like"/>
    <property type="match status" value="1"/>
</dbReference>
<dbReference type="InterPro" id="IPR029062">
    <property type="entry name" value="Class_I_gatase-like"/>
</dbReference>
<reference evidence="1" key="1">
    <citation type="journal article" date="2020" name="mSystems">
        <title>Genome- and Community-Level Interaction Insights into Carbon Utilization and Element Cycling Functions of Hydrothermarchaeota in Hydrothermal Sediment.</title>
        <authorList>
            <person name="Zhou Z."/>
            <person name="Liu Y."/>
            <person name="Xu W."/>
            <person name="Pan J."/>
            <person name="Luo Z.H."/>
            <person name="Li M."/>
        </authorList>
    </citation>
    <scope>NUCLEOTIDE SEQUENCE [LARGE SCALE GENOMIC DNA]</scope>
    <source>
        <strain evidence="1">HyVt-219</strain>
    </source>
</reference>
<proteinExistence type="predicted"/>